<proteinExistence type="predicted"/>
<gene>
    <name evidence="2" type="ORF">A2755_00725</name>
</gene>
<comment type="caution">
    <text evidence="2">The sequence shown here is derived from an EMBL/GenBank/DDBJ whole genome shotgun (WGS) entry which is preliminary data.</text>
</comment>
<evidence type="ECO:0008006" key="4">
    <source>
        <dbReference type="Google" id="ProtNLM"/>
    </source>
</evidence>
<evidence type="ECO:0000313" key="3">
    <source>
        <dbReference type="Proteomes" id="UP000177029"/>
    </source>
</evidence>
<dbReference type="PANTHER" id="PTHR34387">
    <property type="entry name" value="SLR1258 PROTEIN"/>
    <property type="match status" value="1"/>
</dbReference>
<keyword evidence="1" id="KW-0472">Membrane</keyword>
<evidence type="ECO:0000256" key="1">
    <source>
        <dbReference type="SAM" id="Phobius"/>
    </source>
</evidence>
<organism evidence="2 3">
    <name type="scientific">Candidatus Wolfebacteria bacterium RIFCSPHIGHO2_01_FULL_48_22</name>
    <dbReference type="NCBI Taxonomy" id="1802555"/>
    <lineage>
        <taxon>Bacteria</taxon>
        <taxon>Candidatus Wolfeibacteriota</taxon>
    </lineage>
</organism>
<protein>
    <recommendedName>
        <fullName evidence="4">SIMPL domain-containing protein</fullName>
    </recommendedName>
</protein>
<dbReference type="PANTHER" id="PTHR34387:SF2">
    <property type="entry name" value="SLR1258 PROTEIN"/>
    <property type="match status" value="1"/>
</dbReference>
<evidence type="ECO:0000313" key="2">
    <source>
        <dbReference type="EMBL" id="OGM91874.1"/>
    </source>
</evidence>
<feature type="transmembrane region" description="Helical" evidence="1">
    <location>
        <begin position="12"/>
        <end position="31"/>
    </location>
</feature>
<dbReference type="Proteomes" id="UP000177029">
    <property type="component" value="Unassembled WGS sequence"/>
</dbReference>
<dbReference type="Gene3D" id="3.30.70.2970">
    <property type="entry name" value="Protein of unknown function (DUF541), domain 2"/>
    <property type="match status" value="1"/>
</dbReference>
<dbReference type="STRING" id="1802555.A2755_00725"/>
<dbReference type="Pfam" id="PF04402">
    <property type="entry name" value="SIMPL"/>
    <property type="match status" value="1"/>
</dbReference>
<dbReference type="Gene3D" id="3.30.110.170">
    <property type="entry name" value="Protein of unknown function (DUF541), domain 1"/>
    <property type="match status" value="1"/>
</dbReference>
<dbReference type="InterPro" id="IPR052022">
    <property type="entry name" value="26kDa_periplasmic_antigen"/>
</dbReference>
<accession>A0A1F8DTF9</accession>
<reference evidence="2 3" key="1">
    <citation type="journal article" date="2016" name="Nat. Commun.">
        <title>Thousands of microbial genomes shed light on interconnected biogeochemical processes in an aquifer system.</title>
        <authorList>
            <person name="Anantharaman K."/>
            <person name="Brown C.T."/>
            <person name="Hug L.A."/>
            <person name="Sharon I."/>
            <person name="Castelle C.J."/>
            <person name="Probst A.J."/>
            <person name="Thomas B.C."/>
            <person name="Singh A."/>
            <person name="Wilkins M.J."/>
            <person name="Karaoz U."/>
            <person name="Brodie E.L."/>
            <person name="Williams K.H."/>
            <person name="Hubbard S.S."/>
            <person name="Banfield J.F."/>
        </authorList>
    </citation>
    <scope>NUCLEOTIDE SEQUENCE [LARGE SCALE GENOMIC DNA]</scope>
</reference>
<name>A0A1F8DTF9_9BACT</name>
<keyword evidence="1" id="KW-0812">Transmembrane</keyword>
<dbReference type="EMBL" id="MGIP01000005">
    <property type="protein sequence ID" value="OGM91874.1"/>
    <property type="molecule type" value="Genomic_DNA"/>
</dbReference>
<sequence>MENKNPVQGVLSLFLLVVTVLLIYSVFWGPLKQIGPDYPARTVVVAASGSTVTKPDVAAISFAVVTEGTNTQQVVDDNNQKMNGIISYLKEQNVDEADIKTTGYNLSPVYTQRSSLTGAPFTPTISRYSLHQSVQVKIRDFSKISPILSQLVTLGANQMSNVSFTIDDPEQFMEEARAEALAKAREKAERMARDGGFTLGKVVSVSEYGGSPYPMYDKVSAVGMGGAEMSVTPPTIEPGSSEVEVTVNMVFEIR</sequence>
<keyword evidence="1" id="KW-1133">Transmembrane helix</keyword>
<dbReference type="AlphaFoldDB" id="A0A1F8DTF9"/>
<dbReference type="GO" id="GO:0006974">
    <property type="term" value="P:DNA damage response"/>
    <property type="evidence" value="ECO:0007669"/>
    <property type="project" value="TreeGrafter"/>
</dbReference>
<dbReference type="InterPro" id="IPR007497">
    <property type="entry name" value="SIMPL/DUF541"/>
</dbReference>